<protein>
    <submittedName>
        <fullName evidence="1">Uncharacterized protein</fullName>
    </submittedName>
</protein>
<dbReference type="PANTHER" id="PTHR46682">
    <property type="entry name" value="ADHESION G-PROTEIN COUPLED RECEPTOR V1"/>
    <property type="match status" value="1"/>
</dbReference>
<evidence type="ECO:0000313" key="2">
    <source>
        <dbReference type="Proteomes" id="UP001159405"/>
    </source>
</evidence>
<dbReference type="InterPro" id="IPR038081">
    <property type="entry name" value="CalX-like_sf"/>
</dbReference>
<dbReference type="SUPFAM" id="SSF141072">
    <property type="entry name" value="CalX-like"/>
    <property type="match status" value="1"/>
</dbReference>
<dbReference type="InterPro" id="IPR026919">
    <property type="entry name" value="ADGRV1"/>
</dbReference>
<feature type="non-terminal residue" evidence="1">
    <location>
        <position position="121"/>
    </location>
</feature>
<sequence>SVYNKEGVVAVSRAKQVTKLEIPVRRAKGSQGNITVQWSLHQNDSTLDRELVWPTSGMIALDDGKWNESFTINVADDKKKAPESVMWVQLDKTSGGALLASRDQTRAKIVIKGNKEPSGTW</sequence>
<organism evidence="1 2">
    <name type="scientific">Porites lobata</name>
    <dbReference type="NCBI Taxonomy" id="104759"/>
    <lineage>
        <taxon>Eukaryota</taxon>
        <taxon>Metazoa</taxon>
        <taxon>Cnidaria</taxon>
        <taxon>Anthozoa</taxon>
        <taxon>Hexacorallia</taxon>
        <taxon>Scleractinia</taxon>
        <taxon>Fungiina</taxon>
        <taxon>Poritidae</taxon>
        <taxon>Porites</taxon>
    </lineage>
</organism>
<accession>A0ABN8PKH8</accession>
<dbReference type="Proteomes" id="UP001159405">
    <property type="component" value="Unassembled WGS sequence"/>
</dbReference>
<reference evidence="1 2" key="1">
    <citation type="submission" date="2022-05" db="EMBL/GenBank/DDBJ databases">
        <authorList>
            <consortium name="Genoscope - CEA"/>
            <person name="William W."/>
        </authorList>
    </citation>
    <scope>NUCLEOTIDE SEQUENCE [LARGE SCALE GENOMIC DNA]</scope>
</reference>
<gene>
    <name evidence="1" type="ORF">PLOB_00044316</name>
</gene>
<dbReference type="PANTHER" id="PTHR46682:SF1">
    <property type="entry name" value="ADHESION G-PROTEIN COUPLED RECEPTOR V1"/>
    <property type="match status" value="1"/>
</dbReference>
<evidence type="ECO:0000313" key="1">
    <source>
        <dbReference type="EMBL" id="CAH3145036.1"/>
    </source>
</evidence>
<dbReference type="EMBL" id="CALNXK010000075">
    <property type="protein sequence ID" value="CAH3145036.1"/>
    <property type="molecule type" value="Genomic_DNA"/>
</dbReference>
<proteinExistence type="predicted"/>
<comment type="caution">
    <text evidence="1">The sequence shown here is derived from an EMBL/GenBank/DDBJ whole genome shotgun (WGS) entry which is preliminary data.</text>
</comment>
<keyword evidence="2" id="KW-1185">Reference proteome</keyword>
<name>A0ABN8PKH8_9CNID</name>
<feature type="non-terminal residue" evidence="1">
    <location>
        <position position="1"/>
    </location>
</feature>
<dbReference type="Gene3D" id="2.60.40.2030">
    <property type="match status" value="1"/>
</dbReference>